<dbReference type="CDD" id="cd02121">
    <property type="entry name" value="PA_GCPII_like"/>
    <property type="match status" value="1"/>
</dbReference>
<dbReference type="InterPro" id="IPR039373">
    <property type="entry name" value="Peptidase_M28B"/>
</dbReference>
<dbReference type="CDD" id="cd08022">
    <property type="entry name" value="M28_PSMA_like"/>
    <property type="match status" value="1"/>
</dbReference>
<dbReference type="InterPro" id="IPR036757">
    <property type="entry name" value="TFR-like_dimer_dom_sf"/>
</dbReference>
<feature type="domain" description="Transferrin receptor-like dimerisation" evidence="4">
    <location>
        <begin position="885"/>
        <end position="1005"/>
    </location>
</feature>
<feature type="domain" description="PA" evidence="3">
    <location>
        <begin position="168"/>
        <end position="255"/>
    </location>
</feature>
<evidence type="ECO:0000256" key="1">
    <source>
        <dbReference type="ARBA" id="ARBA00005634"/>
    </source>
</evidence>
<keyword evidence="6" id="KW-1185">Reference proteome</keyword>
<feature type="domain" description="Transferrin receptor-like dimerisation" evidence="4">
    <location>
        <begin position="626"/>
        <end position="686"/>
    </location>
</feature>
<dbReference type="SUPFAM" id="SSF53187">
    <property type="entry name" value="Zn-dependent exopeptidases"/>
    <property type="match status" value="2"/>
</dbReference>
<dbReference type="Gene3D" id="3.50.30.30">
    <property type="match status" value="1"/>
</dbReference>
<sequence>MGSKTTGALCLLALAAVLIWYRHPHRYFITKPDNAAPAYLAAIAEPDSEWSDKLMKEVNGENIRENLRFLTAKPHLAGTDQSYQLAKHLQRKWLAQGLDWAKLTPYKVLLSYPDTTDPARANKVTIVNRNTKQVEYTTQIEEKPLVSSQDFEHVVPPFNAYSASGNPSGELVYANYATVEDFDYLTKTRRLNLVGDIIIARYGKIYRGDKVLNAEKVGAAGIILFTDPADVALDGWNSVYPDTWWMPPNGVQRGTVRKSSGDPLTPGYPATDDSYRIPQEEAIMPTIPVHPIGYRDAYELLSRISDDRRTAAPPAEWKGGLNISYNIRDTTANWKVEMLITTSNIQKVIYNTIGMIRGSVEPDRYVLVGNHRDAWVFGAIDPSSGTAVLLELSRVLGEMVKQGWRPRRSIVFCSWDGEEYGLIGSTEWVEEHRKTLYDRAVAYINVDIAVKGNYSIAVSAFPSVKQIMYEASKKVPQPKETAICKECKSVYDQWVRASPMEENVNPDQTQPKIGVLGSGSDYDAFAYHVGVPSVDLVYSFNKKTNNISGYPLYHSAYESFHVMNTIIDSSFKHHEAICRLVVEVLRNLAEAVVLPLSVVDHANHLRAALKDFKEEKGPKLVENGVYLDKLEAAVENFTRSANSFKDHVNHIDKKDAMMVRRVNDQLMKFERAFTDSAGLPGRSLTKWRCEHRKTLYDRAVAYINVDIAVKGNYSIAVSAFPSVKQIMYEASKKVPQPRETAICKECKSVYDQWVRASPMEENVNPDQTQPKIGVLGSGSDYDAFAYHVGVPSVDLVYSFNKKTNNISGYPLYHSAYESFHVMNTIIDSSFKHHEAICRLVVEVLRNLAEAVVLPLSVVDHANHLRAALKDFKEEKGPKLAENGVYLDKLEAAVENFTRSANSFKDHVNHVDKKDAMMVRRVNDQLMKFERAFTDSAGLPGRSLTKHLVFAPSKENLYSGANFPGLVDLLSGLDELDIVEKRERLEAIRSHLSVLIHTVRSASAIIREHGDIL</sequence>
<evidence type="ECO:0000259" key="3">
    <source>
        <dbReference type="Pfam" id="PF02225"/>
    </source>
</evidence>
<dbReference type="Gene3D" id="3.40.630.10">
    <property type="entry name" value="Zn peptidases"/>
    <property type="match status" value="2"/>
</dbReference>
<feature type="domain" description="Peptidase M28" evidence="5">
    <location>
        <begin position="351"/>
        <end position="561"/>
    </location>
</feature>
<evidence type="ECO:0000259" key="5">
    <source>
        <dbReference type="Pfam" id="PF04389"/>
    </source>
</evidence>
<dbReference type="Pfam" id="PF04253">
    <property type="entry name" value="TFR_dimer"/>
    <property type="match status" value="2"/>
</dbReference>
<evidence type="ECO:0000256" key="2">
    <source>
        <dbReference type="SAM" id="SignalP"/>
    </source>
</evidence>
<dbReference type="InterPro" id="IPR007365">
    <property type="entry name" value="TFR-like_dimer_dom"/>
</dbReference>
<evidence type="ECO:0000313" key="6">
    <source>
        <dbReference type="Proteomes" id="UP000695022"/>
    </source>
</evidence>
<name>A0ABM1DUF4_PRICU</name>
<dbReference type="Pfam" id="PF04389">
    <property type="entry name" value="Peptidase_M28"/>
    <property type="match status" value="1"/>
</dbReference>
<dbReference type="InterPro" id="IPR046450">
    <property type="entry name" value="PA_dom_sf"/>
</dbReference>
<dbReference type="InterPro" id="IPR003137">
    <property type="entry name" value="PA_domain"/>
</dbReference>
<feature type="chain" id="PRO_5047079224" evidence="2">
    <location>
        <begin position="25"/>
        <end position="1012"/>
    </location>
</feature>
<dbReference type="PANTHER" id="PTHR10404:SF77">
    <property type="entry name" value="GLUTAMATE CARBOXYPEPTIDASE 2 HOMOLOG"/>
    <property type="match status" value="1"/>
</dbReference>
<organism evidence="6 7">
    <name type="scientific">Priapulus caudatus</name>
    <name type="common">Priapulid worm</name>
    <dbReference type="NCBI Taxonomy" id="37621"/>
    <lineage>
        <taxon>Eukaryota</taxon>
        <taxon>Metazoa</taxon>
        <taxon>Ecdysozoa</taxon>
        <taxon>Scalidophora</taxon>
        <taxon>Priapulida</taxon>
        <taxon>Priapulimorpha</taxon>
        <taxon>Priapulimorphida</taxon>
        <taxon>Priapulidae</taxon>
        <taxon>Priapulus</taxon>
    </lineage>
</organism>
<dbReference type="SUPFAM" id="SSF47672">
    <property type="entry name" value="Transferrin receptor-like dimerisation domain"/>
    <property type="match status" value="2"/>
</dbReference>
<dbReference type="RefSeq" id="XP_014663575.1">
    <property type="nucleotide sequence ID" value="XM_014808089.1"/>
</dbReference>
<dbReference type="PANTHER" id="PTHR10404">
    <property type="entry name" value="N-ACETYLATED-ALPHA-LINKED ACIDIC DIPEPTIDASE"/>
    <property type="match status" value="1"/>
</dbReference>
<dbReference type="Pfam" id="PF02225">
    <property type="entry name" value="PA"/>
    <property type="match status" value="1"/>
</dbReference>
<dbReference type="InterPro" id="IPR007484">
    <property type="entry name" value="Peptidase_M28"/>
</dbReference>
<dbReference type="SUPFAM" id="SSF52025">
    <property type="entry name" value="PA domain"/>
    <property type="match status" value="1"/>
</dbReference>
<dbReference type="Gene3D" id="1.20.930.40">
    <property type="entry name" value="Transferrin receptor-like, dimerisation domain"/>
    <property type="match status" value="2"/>
</dbReference>
<protein>
    <submittedName>
        <fullName evidence="7">N-acetylated-alpha-linked acidic dipeptidase 2-like</fullName>
    </submittedName>
</protein>
<evidence type="ECO:0000313" key="7">
    <source>
        <dbReference type="RefSeq" id="XP_014663575.1"/>
    </source>
</evidence>
<proteinExistence type="inferred from homology"/>
<accession>A0ABM1DUF4</accession>
<comment type="similarity">
    <text evidence="1">Belongs to the peptidase M28 family. M28B subfamily.</text>
</comment>
<gene>
    <name evidence="7" type="primary">LOC106806215</name>
</gene>
<evidence type="ECO:0000259" key="4">
    <source>
        <dbReference type="Pfam" id="PF04253"/>
    </source>
</evidence>
<keyword evidence="2" id="KW-0732">Signal</keyword>
<dbReference type="Proteomes" id="UP000695022">
    <property type="component" value="Unplaced"/>
</dbReference>
<reference evidence="7" key="1">
    <citation type="submission" date="2025-08" db="UniProtKB">
        <authorList>
            <consortium name="RefSeq"/>
        </authorList>
    </citation>
    <scope>IDENTIFICATION</scope>
</reference>
<dbReference type="GeneID" id="106806215"/>
<feature type="signal peptide" evidence="2">
    <location>
        <begin position="1"/>
        <end position="24"/>
    </location>
</feature>